<reference evidence="1 2" key="1">
    <citation type="submission" date="2017-03" db="EMBL/GenBank/DDBJ databases">
        <title>Genome Survey of Euroglyphus maynei.</title>
        <authorList>
            <person name="Arlian L.G."/>
            <person name="Morgan M.S."/>
            <person name="Rider S.D."/>
        </authorList>
    </citation>
    <scope>NUCLEOTIDE SEQUENCE [LARGE SCALE GENOMIC DNA]</scope>
    <source>
        <strain evidence="1">Arlian Lab</strain>
        <tissue evidence="1">Whole body</tissue>
    </source>
</reference>
<name>A0A1Y3BI13_EURMA</name>
<dbReference type="EMBL" id="MUJZ01024169">
    <property type="protein sequence ID" value="OTF79226.1"/>
    <property type="molecule type" value="Genomic_DNA"/>
</dbReference>
<dbReference type="AlphaFoldDB" id="A0A1Y3BI13"/>
<accession>A0A1Y3BI13</accession>
<dbReference type="Proteomes" id="UP000194236">
    <property type="component" value="Unassembled WGS sequence"/>
</dbReference>
<organism evidence="1 2">
    <name type="scientific">Euroglyphus maynei</name>
    <name type="common">Mayne's house dust mite</name>
    <dbReference type="NCBI Taxonomy" id="6958"/>
    <lineage>
        <taxon>Eukaryota</taxon>
        <taxon>Metazoa</taxon>
        <taxon>Ecdysozoa</taxon>
        <taxon>Arthropoda</taxon>
        <taxon>Chelicerata</taxon>
        <taxon>Arachnida</taxon>
        <taxon>Acari</taxon>
        <taxon>Acariformes</taxon>
        <taxon>Sarcoptiformes</taxon>
        <taxon>Astigmata</taxon>
        <taxon>Psoroptidia</taxon>
        <taxon>Analgoidea</taxon>
        <taxon>Pyroglyphidae</taxon>
        <taxon>Pyroglyphinae</taxon>
        <taxon>Euroglyphus</taxon>
    </lineage>
</organism>
<gene>
    <name evidence="1" type="ORF">BLA29_014713</name>
</gene>
<comment type="caution">
    <text evidence="1">The sequence shown here is derived from an EMBL/GenBank/DDBJ whole genome shotgun (WGS) entry which is preliminary data.</text>
</comment>
<protein>
    <submittedName>
        <fullName evidence="1">Uncharacterized protein</fullName>
    </submittedName>
</protein>
<keyword evidence="2" id="KW-1185">Reference proteome</keyword>
<evidence type="ECO:0000313" key="2">
    <source>
        <dbReference type="Proteomes" id="UP000194236"/>
    </source>
</evidence>
<proteinExistence type="predicted"/>
<feature type="non-terminal residue" evidence="1">
    <location>
        <position position="62"/>
    </location>
</feature>
<sequence>MTNRAEMALESITKALDSCPIFNDDSSSTIITKMNIMNRCAQIWTLKGDIQKDLHRWSLAIQ</sequence>
<evidence type="ECO:0000313" key="1">
    <source>
        <dbReference type="EMBL" id="OTF79226.1"/>
    </source>
</evidence>